<comment type="caution">
    <text evidence="2">The sequence shown here is derived from an EMBL/GenBank/DDBJ whole genome shotgun (WGS) entry which is preliminary data.</text>
</comment>
<dbReference type="Proteomes" id="UP000638263">
    <property type="component" value="Unassembled WGS sequence"/>
</dbReference>
<feature type="compositionally biased region" description="Basic and acidic residues" evidence="1">
    <location>
        <begin position="50"/>
        <end position="64"/>
    </location>
</feature>
<reference evidence="2" key="1">
    <citation type="journal article" date="2014" name="Int. J. Syst. Evol. Microbiol.">
        <title>Complete genome sequence of Corynebacterium casei LMG S-19264T (=DSM 44701T), isolated from a smear-ripened cheese.</title>
        <authorList>
            <consortium name="US DOE Joint Genome Institute (JGI-PGF)"/>
            <person name="Walter F."/>
            <person name="Albersmeier A."/>
            <person name="Kalinowski J."/>
            <person name="Ruckert C."/>
        </authorList>
    </citation>
    <scope>NUCLEOTIDE SEQUENCE</scope>
    <source>
        <strain evidence="2">CGMCC 4.3508</strain>
    </source>
</reference>
<evidence type="ECO:0000256" key="1">
    <source>
        <dbReference type="SAM" id="MobiDB-lite"/>
    </source>
</evidence>
<accession>A0A917RV48</accession>
<protein>
    <submittedName>
        <fullName evidence="2">Uncharacterized protein</fullName>
    </submittedName>
</protein>
<dbReference type="AlphaFoldDB" id="A0A917RV48"/>
<feature type="region of interest" description="Disordered" evidence="1">
    <location>
        <begin position="34"/>
        <end position="78"/>
    </location>
</feature>
<evidence type="ECO:0000313" key="2">
    <source>
        <dbReference type="EMBL" id="GGL31927.1"/>
    </source>
</evidence>
<proteinExistence type="predicted"/>
<sequence length="131" mass="14162">METPRTWAYHARSRSGAELPIRMLSILVALIQTSGSGVSGPGRRSRIRARSRDPSLRDGHRAGDNRVGGGLPAGSDDRSGRWLRLAARLLGRRSQGWAAVARAGLRTHARVRSHGMRAVAPSPISRTDPVI</sequence>
<keyword evidence="3" id="KW-1185">Reference proteome</keyword>
<organism evidence="2 3">
    <name type="scientific">Nocardia jinanensis</name>
    <dbReference type="NCBI Taxonomy" id="382504"/>
    <lineage>
        <taxon>Bacteria</taxon>
        <taxon>Bacillati</taxon>
        <taxon>Actinomycetota</taxon>
        <taxon>Actinomycetes</taxon>
        <taxon>Mycobacteriales</taxon>
        <taxon>Nocardiaceae</taxon>
        <taxon>Nocardia</taxon>
    </lineage>
</organism>
<gene>
    <name evidence="2" type="ORF">GCM10011588_53350</name>
</gene>
<reference evidence="2" key="2">
    <citation type="submission" date="2020-09" db="EMBL/GenBank/DDBJ databases">
        <authorList>
            <person name="Sun Q."/>
            <person name="Zhou Y."/>
        </authorList>
    </citation>
    <scope>NUCLEOTIDE SEQUENCE</scope>
    <source>
        <strain evidence="2">CGMCC 4.3508</strain>
    </source>
</reference>
<name>A0A917RV48_9NOCA</name>
<evidence type="ECO:0000313" key="3">
    <source>
        <dbReference type="Proteomes" id="UP000638263"/>
    </source>
</evidence>
<dbReference type="EMBL" id="BMMH01000013">
    <property type="protein sequence ID" value="GGL31927.1"/>
    <property type="molecule type" value="Genomic_DNA"/>
</dbReference>